<gene>
    <name evidence="1" type="ORF">BK138_16175</name>
</gene>
<dbReference type="NCBIfam" id="TIGR01637">
    <property type="entry name" value="phage_arpU"/>
    <property type="match status" value="1"/>
</dbReference>
<sequence length="149" mass="17809">MFQLALMEINREETRRRVEEELERARIYKEVGFVRKETQLTPAYEPRYHGSTNVTSNQIENVAIFNVDTESRLKQAYERVNIALRGLKRMERDIINMRYLDDEDVLDFNVYNDLALSERSYYRRKSRALYKMAFAMNLEVYVCDTDVTA</sequence>
<proteinExistence type="predicted"/>
<dbReference type="AlphaFoldDB" id="A0A1R1ESP5"/>
<accession>A0A1R1ESP5</accession>
<dbReference type="Proteomes" id="UP000187172">
    <property type="component" value="Unassembled WGS sequence"/>
</dbReference>
<reference evidence="1 2" key="1">
    <citation type="submission" date="2016-11" db="EMBL/GenBank/DDBJ databases">
        <title>Paenibacillus species isolates.</title>
        <authorList>
            <person name="Beno S.M."/>
        </authorList>
    </citation>
    <scope>NUCLEOTIDE SEQUENCE [LARGE SCALE GENOMIC DNA]</scope>
    <source>
        <strain evidence="1 2">FSL R5-0378</strain>
    </source>
</reference>
<dbReference type="InterPro" id="IPR006524">
    <property type="entry name" value="ArpU-like"/>
</dbReference>
<dbReference type="STRING" id="297318.BK138_16175"/>
<keyword evidence="2" id="KW-1185">Reference proteome</keyword>
<evidence type="ECO:0000313" key="1">
    <source>
        <dbReference type="EMBL" id="OMF54821.1"/>
    </source>
</evidence>
<evidence type="ECO:0000313" key="2">
    <source>
        <dbReference type="Proteomes" id="UP000187172"/>
    </source>
</evidence>
<name>A0A1R1ESP5_9BACL</name>
<dbReference type="EMBL" id="MRTP01000003">
    <property type="protein sequence ID" value="OMF54821.1"/>
    <property type="molecule type" value="Genomic_DNA"/>
</dbReference>
<organism evidence="1 2">
    <name type="scientific">Paenibacillus rhizosphaerae</name>
    <dbReference type="NCBI Taxonomy" id="297318"/>
    <lineage>
        <taxon>Bacteria</taxon>
        <taxon>Bacillati</taxon>
        <taxon>Bacillota</taxon>
        <taxon>Bacilli</taxon>
        <taxon>Bacillales</taxon>
        <taxon>Paenibacillaceae</taxon>
        <taxon>Paenibacillus</taxon>
    </lineage>
</organism>
<protein>
    <recommendedName>
        <fullName evidence="3">ArpU family transcriptional regulator</fullName>
    </recommendedName>
</protein>
<evidence type="ECO:0008006" key="3">
    <source>
        <dbReference type="Google" id="ProtNLM"/>
    </source>
</evidence>
<comment type="caution">
    <text evidence="1">The sequence shown here is derived from an EMBL/GenBank/DDBJ whole genome shotgun (WGS) entry which is preliminary data.</text>
</comment>